<organism evidence="2 3">
    <name type="scientific">Paxillus rubicundulus Ve08.2h10</name>
    <dbReference type="NCBI Taxonomy" id="930991"/>
    <lineage>
        <taxon>Eukaryota</taxon>
        <taxon>Fungi</taxon>
        <taxon>Dikarya</taxon>
        <taxon>Basidiomycota</taxon>
        <taxon>Agaricomycotina</taxon>
        <taxon>Agaricomycetes</taxon>
        <taxon>Agaricomycetidae</taxon>
        <taxon>Boletales</taxon>
        <taxon>Paxilineae</taxon>
        <taxon>Paxillaceae</taxon>
        <taxon>Paxillus</taxon>
    </lineage>
</organism>
<keyword evidence="3" id="KW-1185">Reference proteome</keyword>
<feature type="compositionally biased region" description="Polar residues" evidence="1">
    <location>
        <begin position="170"/>
        <end position="188"/>
    </location>
</feature>
<dbReference type="HOGENOM" id="CLU_019707_0_0_1"/>
<feature type="region of interest" description="Disordered" evidence="1">
    <location>
        <begin position="43"/>
        <end position="140"/>
    </location>
</feature>
<feature type="region of interest" description="Disordered" evidence="1">
    <location>
        <begin position="459"/>
        <end position="516"/>
    </location>
</feature>
<feature type="region of interest" description="Disordered" evidence="1">
    <location>
        <begin position="242"/>
        <end position="293"/>
    </location>
</feature>
<name>A0A0D0EBC2_9AGAM</name>
<feature type="region of interest" description="Disordered" evidence="1">
    <location>
        <begin position="401"/>
        <end position="444"/>
    </location>
</feature>
<feature type="compositionally biased region" description="Polar residues" evidence="1">
    <location>
        <begin position="79"/>
        <end position="94"/>
    </location>
</feature>
<dbReference type="AlphaFoldDB" id="A0A0D0EBC2"/>
<feature type="compositionally biased region" description="Basic residues" evidence="1">
    <location>
        <begin position="487"/>
        <end position="498"/>
    </location>
</feature>
<dbReference type="Proteomes" id="UP000054538">
    <property type="component" value="Unassembled WGS sequence"/>
</dbReference>
<evidence type="ECO:0000313" key="3">
    <source>
        <dbReference type="Proteomes" id="UP000054538"/>
    </source>
</evidence>
<sequence length="675" mass="73272">MIPDDGAETPPPENAPLIRQAVGFSWTPSANANISTYQATLPSKPTVPYFLPGQAPVQPQKPPKPTKPRTSRKKKNEAYSLQTGRFRLTASTTESPLIASPSPAPSGFVGSISSNSLPGMDNAISPGAALSSRNSAIGSSSPVVAAQASAISSAIIPGTNFPSRYHDMYGNSTSGPSDINTSVRTGTSPAAPAKSTKRTKKSPGGQRGARDTGPFSQQNHHQPPAQPAPTIDAVARSSYYRSNYNPNEQSMEGGGPSHSHPSSAYSPLPGVASGGQAMSSTVPAQRPAPGGPRPLRMVTLLIKDMRSGAVDSQLAEVSIPLRVADDPADGFWANAIDICDVLQAGPSRIDGPAKVYTMRGEFRQFFMRVDHHDQVQVQSAHVGVSKQRTLNVFVEAPLPQGHLPRPPVLRADARTPHNSGSDSEAMLSPTGTRPQMYSSVTREDQIERLSKINYVKERKRDLSPVSESGSYGHRRGTSRASIPSHGSRTHKKPRRGRHTGTIQRPLTPPIPGRLADTQEERDEAIANYIRSHIENHPGWMQYMQSKAKPQRVSEVLNQYQFVEDRVRELIGRKTPAHWDGAPNCYVENGHVWRVFKLDANWGATCQETLSLVTYYGKNGSRYEDSRVVDHINDTSAPTARTLERFFRLLRNVDANYTEEALGGQIPMPSEPGMEA</sequence>
<dbReference type="STRING" id="930991.A0A0D0EBC2"/>
<feature type="compositionally biased region" description="Polar residues" evidence="1">
    <location>
        <begin position="429"/>
        <end position="440"/>
    </location>
</feature>
<evidence type="ECO:0000256" key="1">
    <source>
        <dbReference type="SAM" id="MobiDB-lite"/>
    </source>
</evidence>
<feature type="region of interest" description="Disordered" evidence="1">
    <location>
        <begin position="167"/>
        <end position="230"/>
    </location>
</feature>
<evidence type="ECO:0000313" key="2">
    <source>
        <dbReference type="EMBL" id="KIK97365.1"/>
    </source>
</evidence>
<dbReference type="EMBL" id="KN824939">
    <property type="protein sequence ID" value="KIK97365.1"/>
    <property type="molecule type" value="Genomic_DNA"/>
</dbReference>
<protein>
    <submittedName>
        <fullName evidence="2">Unplaced genomic scaffold scaffold_117, whole genome shotgun sequence</fullName>
    </submittedName>
</protein>
<proteinExistence type="predicted"/>
<feature type="compositionally biased region" description="Basic residues" evidence="1">
    <location>
        <begin position="64"/>
        <end position="75"/>
    </location>
</feature>
<dbReference type="InParanoid" id="A0A0D0EBC2"/>
<gene>
    <name evidence="2" type="ORF">PAXRUDRAFT_230135</name>
</gene>
<reference evidence="3" key="2">
    <citation type="submission" date="2015-01" db="EMBL/GenBank/DDBJ databases">
        <title>Evolutionary Origins and Diversification of the Mycorrhizal Mutualists.</title>
        <authorList>
            <consortium name="DOE Joint Genome Institute"/>
            <consortium name="Mycorrhizal Genomics Consortium"/>
            <person name="Kohler A."/>
            <person name="Kuo A."/>
            <person name="Nagy L.G."/>
            <person name="Floudas D."/>
            <person name="Copeland A."/>
            <person name="Barry K.W."/>
            <person name="Cichocki N."/>
            <person name="Veneault-Fourrey C."/>
            <person name="LaButti K."/>
            <person name="Lindquist E.A."/>
            <person name="Lipzen A."/>
            <person name="Lundell T."/>
            <person name="Morin E."/>
            <person name="Murat C."/>
            <person name="Riley R."/>
            <person name="Ohm R."/>
            <person name="Sun H."/>
            <person name="Tunlid A."/>
            <person name="Henrissat B."/>
            <person name="Grigoriev I.V."/>
            <person name="Hibbett D.S."/>
            <person name="Martin F."/>
        </authorList>
    </citation>
    <scope>NUCLEOTIDE SEQUENCE [LARGE SCALE GENOMIC DNA]</scope>
    <source>
        <strain evidence="3">Ve08.2h10</strain>
    </source>
</reference>
<reference evidence="2 3" key="1">
    <citation type="submission" date="2014-04" db="EMBL/GenBank/DDBJ databases">
        <authorList>
            <consortium name="DOE Joint Genome Institute"/>
            <person name="Kuo A."/>
            <person name="Kohler A."/>
            <person name="Jargeat P."/>
            <person name="Nagy L.G."/>
            <person name="Floudas D."/>
            <person name="Copeland A."/>
            <person name="Barry K.W."/>
            <person name="Cichocki N."/>
            <person name="Veneault-Fourrey C."/>
            <person name="LaButti K."/>
            <person name="Lindquist E.A."/>
            <person name="Lipzen A."/>
            <person name="Lundell T."/>
            <person name="Morin E."/>
            <person name="Murat C."/>
            <person name="Sun H."/>
            <person name="Tunlid A."/>
            <person name="Henrissat B."/>
            <person name="Grigoriev I.V."/>
            <person name="Hibbett D.S."/>
            <person name="Martin F."/>
            <person name="Nordberg H.P."/>
            <person name="Cantor M.N."/>
            <person name="Hua S.X."/>
        </authorList>
    </citation>
    <scope>NUCLEOTIDE SEQUENCE [LARGE SCALE GENOMIC DNA]</scope>
    <source>
        <strain evidence="2 3">Ve08.2h10</strain>
    </source>
</reference>
<accession>A0A0D0EBC2</accession>
<dbReference type="OrthoDB" id="3215534at2759"/>